<evidence type="ECO:0000313" key="15">
    <source>
        <dbReference type="EMBL" id="CUO23312.1"/>
    </source>
</evidence>
<name>A0A174DC78_9CLOT</name>
<dbReference type="GO" id="GO:0005506">
    <property type="term" value="F:iron ion binding"/>
    <property type="evidence" value="ECO:0007669"/>
    <property type="project" value="InterPro"/>
</dbReference>
<dbReference type="InterPro" id="IPR004462">
    <property type="entry name" value="Desulfoferrodoxin_N"/>
</dbReference>
<dbReference type="InterPro" id="IPR036073">
    <property type="entry name" value="Desulfoferrodoxin_Fe-bd_dom_sf"/>
</dbReference>
<evidence type="ECO:0000256" key="12">
    <source>
        <dbReference type="PIRSR" id="PIRSR604793-1"/>
    </source>
</evidence>
<feature type="binding site" evidence="12">
    <location>
        <position position="10"/>
    </location>
    <ligand>
        <name>Fe cation</name>
        <dbReference type="ChEBI" id="CHEBI:24875"/>
        <label>1</label>
    </ligand>
</feature>
<dbReference type="SUPFAM" id="SSF57802">
    <property type="entry name" value="Rubredoxin-like"/>
    <property type="match status" value="1"/>
</dbReference>
<feature type="binding site" evidence="12">
    <location>
        <position position="49"/>
    </location>
    <ligand>
        <name>Fe cation</name>
        <dbReference type="ChEBI" id="CHEBI:24875"/>
        <label>2</label>
        <note>catalytic</note>
    </ligand>
</feature>
<feature type="binding site" evidence="12">
    <location>
        <position position="29"/>
    </location>
    <ligand>
        <name>Fe cation</name>
        <dbReference type="ChEBI" id="CHEBI:24875"/>
        <label>1</label>
    </ligand>
</feature>
<evidence type="ECO:0000256" key="10">
    <source>
        <dbReference type="ARBA" id="ARBA00031398"/>
    </source>
</evidence>
<keyword evidence="5" id="KW-0813">Transport</keyword>
<dbReference type="EMBL" id="CYZX01000006">
    <property type="protein sequence ID" value="CUO23312.1"/>
    <property type="molecule type" value="Genomic_DNA"/>
</dbReference>
<feature type="binding site" evidence="12">
    <location>
        <position position="120"/>
    </location>
    <ligand>
        <name>Fe cation</name>
        <dbReference type="ChEBI" id="CHEBI:24875"/>
        <label>1</label>
    </ligand>
</feature>
<feature type="domain" description="Desulfoferrodoxin N-terminal" evidence="14">
    <location>
        <begin position="2"/>
        <end position="36"/>
    </location>
</feature>
<keyword evidence="7" id="KW-0249">Electron transport</keyword>
<dbReference type="InterPro" id="IPR004793">
    <property type="entry name" value="Desulfoferrodoxin_rbo"/>
</dbReference>
<dbReference type="NCBIfam" id="TIGR00320">
    <property type="entry name" value="dfx_rbo"/>
    <property type="match status" value="1"/>
</dbReference>
<dbReference type="RefSeq" id="WP_055264705.1">
    <property type="nucleotide sequence ID" value="NZ_CABIXQ010000006.1"/>
</dbReference>
<dbReference type="PANTHER" id="PTHR36541">
    <property type="entry name" value="SUPEROXIDE REDUCTASE-RELATED"/>
    <property type="match status" value="1"/>
</dbReference>
<evidence type="ECO:0000256" key="1">
    <source>
        <dbReference type="ARBA" id="ARBA00001973"/>
    </source>
</evidence>
<sequence>MTKTNAIYKCNICGNIVEVLQEAPGMLVCCGKPMLLKDERTKEGVGEKHIPVVEKKDAGVFVKVGEVEHPMLQEHHIQWIEVLTDTEVYRLNLKPGDKPEGLFNVDYDNIVSVREYCNLHGLWSINLK</sequence>
<dbReference type="GO" id="GO:0050605">
    <property type="term" value="F:superoxide reductase activity"/>
    <property type="evidence" value="ECO:0007669"/>
    <property type="project" value="UniProtKB-EC"/>
</dbReference>
<dbReference type="AlphaFoldDB" id="A0A174DC78"/>
<dbReference type="NCBIfam" id="TIGR00332">
    <property type="entry name" value="neela_ferrous"/>
    <property type="match status" value="1"/>
</dbReference>
<comment type="cofactor">
    <cofactor evidence="1">
        <name>Cu(2+)</name>
        <dbReference type="ChEBI" id="CHEBI:29036"/>
    </cofactor>
</comment>
<evidence type="ECO:0000313" key="16">
    <source>
        <dbReference type="Proteomes" id="UP000095594"/>
    </source>
</evidence>
<evidence type="ECO:0000256" key="6">
    <source>
        <dbReference type="ARBA" id="ARBA00022723"/>
    </source>
</evidence>
<dbReference type="InterPro" id="IPR002742">
    <property type="entry name" value="Desulfoferrodoxin_Fe-bd_dom"/>
</dbReference>
<feature type="binding site" evidence="12">
    <location>
        <position position="117"/>
    </location>
    <ligand>
        <name>Fe cation</name>
        <dbReference type="ChEBI" id="CHEBI:24875"/>
        <label>1</label>
    </ligand>
</feature>
<feature type="domain" description="Desulfoferrodoxin ferrous iron-binding" evidence="13">
    <location>
        <begin position="43"/>
        <end position="124"/>
    </location>
</feature>
<comment type="cofactor">
    <cofactor evidence="12">
        <name>Fe(3+)</name>
        <dbReference type="ChEBI" id="CHEBI:29034"/>
    </cofactor>
    <text evidence="12">Binds 1 Fe(3+) ion per subunit. The iron ion 1 is coordinated via 4 cysteine residues.</text>
</comment>
<dbReference type="Proteomes" id="UP000095594">
    <property type="component" value="Unassembled WGS sequence"/>
</dbReference>
<keyword evidence="15" id="KW-0560">Oxidoreductase</keyword>
<dbReference type="OrthoDB" id="9814936at2"/>
<evidence type="ECO:0000259" key="13">
    <source>
        <dbReference type="Pfam" id="PF01880"/>
    </source>
</evidence>
<comment type="function">
    <text evidence="9">Catalyzes the one-electron reduction of superoxide anion radical to hydrogen peroxide at a nonheme ferrous iron center. Plays a fundamental role in case of oxidative stress via its superoxide detoxification activity.</text>
</comment>
<comment type="cofactor">
    <cofactor evidence="12">
        <name>Fe(2+)</name>
        <dbReference type="ChEBI" id="CHEBI:29033"/>
    </cofactor>
    <text evidence="12">Binds 1 Fe(2+) ion per subunit. The iron ion 2 is coordinated via four histidines and one cysteine residue.</text>
</comment>
<evidence type="ECO:0000256" key="11">
    <source>
        <dbReference type="ARBA" id="ARBA00047448"/>
    </source>
</evidence>
<dbReference type="SUPFAM" id="SSF49367">
    <property type="entry name" value="Superoxide reductase-like"/>
    <property type="match status" value="1"/>
</dbReference>
<feature type="binding site" evidence="12">
    <location>
        <position position="75"/>
    </location>
    <ligand>
        <name>Fe cation</name>
        <dbReference type="ChEBI" id="CHEBI:24875"/>
        <label>2</label>
        <note>catalytic</note>
    </ligand>
</feature>
<accession>A0A174DC78</accession>
<evidence type="ECO:0000259" key="14">
    <source>
        <dbReference type="Pfam" id="PF06397"/>
    </source>
</evidence>
<proteinExistence type="inferred from homology"/>
<evidence type="ECO:0000256" key="5">
    <source>
        <dbReference type="ARBA" id="ARBA00022448"/>
    </source>
</evidence>
<dbReference type="Pfam" id="PF06397">
    <property type="entry name" value="Desulfoferrod_N"/>
    <property type="match status" value="1"/>
</dbReference>
<dbReference type="EC" id="1.15.1.2" evidence="3"/>
<protein>
    <recommendedName>
        <fullName evidence="4">Desulfoferrodoxin</fullName>
        <ecNumber evidence="3">1.15.1.2</ecNumber>
    </recommendedName>
    <alternativeName>
        <fullName evidence="10">Superoxide reductase</fullName>
    </alternativeName>
</protein>
<feature type="binding site" evidence="12">
    <location>
        <position position="30"/>
    </location>
    <ligand>
        <name>Fe cation</name>
        <dbReference type="ChEBI" id="CHEBI:24875"/>
        <label>1</label>
    </ligand>
</feature>
<evidence type="ECO:0000256" key="4">
    <source>
        <dbReference type="ARBA" id="ARBA00014839"/>
    </source>
</evidence>
<dbReference type="InterPro" id="IPR051233">
    <property type="entry name" value="Desulfoferrodoxin_SOR"/>
</dbReference>
<evidence type="ECO:0000256" key="8">
    <source>
        <dbReference type="ARBA" id="ARBA00023004"/>
    </source>
</evidence>
<comment type="similarity">
    <text evidence="2">Belongs to the desulfoferrodoxin family.</text>
</comment>
<gene>
    <name evidence="15" type="primary">dfx</name>
    <name evidence="15" type="ORF">ERS852471_01194</name>
</gene>
<dbReference type="GO" id="GO:0019430">
    <property type="term" value="P:removal of superoxide radicals"/>
    <property type="evidence" value="ECO:0007669"/>
    <property type="project" value="InterPro"/>
</dbReference>
<keyword evidence="6 12" id="KW-0479">Metal-binding</keyword>
<evidence type="ECO:0000256" key="7">
    <source>
        <dbReference type="ARBA" id="ARBA00022982"/>
    </source>
</evidence>
<dbReference type="PANTHER" id="PTHR36541:SF1">
    <property type="entry name" value="SUPEROXIDE REDUCTASE-RELATED"/>
    <property type="match status" value="1"/>
</dbReference>
<evidence type="ECO:0000256" key="9">
    <source>
        <dbReference type="ARBA" id="ARBA00024690"/>
    </source>
</evidence>
<evidence type="ECO:0000256" key="3">
    <source>
        <dbReference type="ARBA" id="ARBA00012679"/>
    </source>
</evidence>
<dbReference type="InterPro" id="IPR038094">
    <property type="entry name" value="Desulfoferrodoxin_N_sf"/>
</dbReference>
<keyword evidence="8 12" id="KW-0408">Iron</keyword>
<feature type="binding site" evidence="12">
    <location>
        <position position="13"/>
    </location>
    <ligand>
        <name>Fe cation</name>
        <dbReference type="ChEBI" id="CHEBI:24875"/>
        <label>1</label>
    </ligand>
</feature>
<dbReference type="CDD" id="cd00974">
    <property type="entry name" value="DSRD"/>
    <property type="match status" value="1"/>
</dbReference>
<dbReference type="NCBIfam" id="TIGR00319">
    <property type="entry name" value="desulf_FeS4"/>
    <property type="match status" value="1"/>
</dbReference>
<dbReference type="Gene3D" id="2.20.28.100">
    <property type="entry name" value="Desulphoferrodoxin, N-terminal domain"/>
    <property type="match status" value="1"/>
</dbReference>
<dbReference type="Pfam" id="PF01880">
    <property type="entry name" value="Desulfoferrodox"/>
    <property type="match status" value="1"/>
</dbReference>
<feature type="binding site" evidence="12">
    <location>
        <position position="69"/>
    </location>
    <ligand>
        <name>Fe cation</name>
        <dbReference type="ChEBI" id="CHEBI:24875"/>
        <label>2</label>
        <note>catalytic</note>
    </ligand>
</feature>
<organism evidence="15 16">
    <name type="scientific">Clostridium disporicum</name>
    <dbReference type="NCBI Taxonomy" id="84024"/>
    <lineage>
        <taxon>Bacteria</taxon>
        <taxon>Bacillati</taxon>
        <taxon>Bacillota</taxon>
        <taxon>Clostridia</taxon>
        <taxon>Eubacteriales</taxon>
        <taxon>Clostridiaceae</taxon>
        <taxon>Clostridium</taxon>
    </lineage>
</organism>
<dbReference type="Gene3D" id="2.60.40.730">
    <property type="entry name" value="SOR catalytic domain"/>
    <property type="match status" value="1"/>
</dbReference>
<comment type="catalytic activity">
    <reaction evidence="11">
        <text>reduced [rubredoxin] + superoxide + 2 H(+) = oxidized [rubredoxin] + H2O2</text>
        <dbReference type="Rhea" id="RHEA:21324"/>
        <dbReference type="Rhea" id="RHEA-COMP:10302"/>
        <dbReference type="Rhea" id="RHEA-COMP:10303"/>
        <dbReference type="ChEBI" id="CHEBI:15378"/>
        <dbReference type="ChEBI" id="CHEBI:16240"/>
        <dbReference type="ChEBI" id="CHEBI:18421"/>
        <dbReference type="ChEBI" id="CHEBI:29033"/>
        <dbReference type="ChEBI" id="CHEBI:29034"/>
        <dbReference type="EC" id="1.15.1.2"/>
    </reaction>
</comment>
<evidence type="ECO:0000256" key="2">
    <source>
        <dbReference type="ARBA" id="ARBA00005941"/>
    </source>
</evidence>
<reference evidence="15 16" key="1">
    <citation type="submission" date="2015-09" db="EMBL/GenBank/DDBJ databases">
        <authorList>
            <consortium name="Pathogen Informatics"/>
        </authorList>
    </citation>
    <scope>NUCLEOTIDE SEQUENCE [LARGE SCALE GENOMIC DNA]</scope>
    <source>
        <strain evidence="15 16">2789STDY5834856</strain>
    </source>
</reference>